<accession>A0A918U709</accession>
<dbReference type="Proteomes" id="UP000619244">
    <property type="component" value="Unassembled WGS sequence"/>
</dbReference>
<dbReference type="AlphaFoldDB" id="A0A918U709"/>
<name>A0A918U709_9ACTN</name>
<proteinExistence type="predicted"/>
<keyword evidence="2" id="KW-1185">Reference proteome</keyword>
<evidence type="ECO:0000313" key="2">
    <source>
        <dbReference type="Proteomes" id="UP000619244"/>
    </source>
</evidence>
<reference evidence="1" key="1">
    <citation type="journal article" date="2014" name="Int. J. Syst. Evol. Microbiol.">
        <title>Complete genome sequence of Corynebacterium casei LMG S-19264T (=DSM 44701T), isolated from a smear-ripened cheese.</title>
        <authorList>
            <consortium name="US DOE Joint Genome Institute (JGI-PGF)"/>
            <person name="Walter F."/>
            <person name="Albersmeier A."/>
            <person name="Kalinowski J."/>
            <person name="Ruckert C."/>
        </authorList>
    </citation>
    <scope>NUCLEOTIDE SEQUENCE</scope>
    <source>
        <strain evidence="1">JCM 4790</strain>
    </source>
</reference>
<organism evidence="1 2">
    <name type="scientific">Streptomyces minutiscleroticus</name>
    <dbReference type="NCBI Taxonomy" id="68238"/>
    <lineage>
        <taxon>Bacteria</taxon>
        <taxon>Bacillati</taxon>
        <taxon>Actinomycetota</taxon>
        <taxon>Actinomycetes</taxon>
        <taxon>Kitasatosporales</taxon>
        <taxon>Streptomycetaceae</taxon>
        <taxon>Streptomyces</taxon>
    </lineage>
</organism>
<gene>
    <name evidence="1" type="ORF">GCM10010358_63150</name>
</gene>
<protein>
    <submittedName>
        <fullName evidence="1">Uncharacterized protein</fullName>
    </submittedName>
</protein>
<dbReference type="EMBL" id="BMVU01000044">
    <property type="protein sequence ID" value="GGY00682.1"/>
    <property type="molecule type" value="Genomic_DNA"/>
</dbReference>
<reference evidence="1" key="2">
    <citation type="submission" date="2020-09" db="EMBL/GenBank/DDBJ databases">
        <authorList>
            <person name="Sun Q."/>
            <person name="Ohkuma M."/>
        </authorList>
    </citation>
    <scope>NUCLEOTIDE SEQUENCE</scope>
    <source>
        <strain evidence="1">JCM 4790</strain>
    </source>
</reference>
<sequence length="89" mass="9132">MQPRPEGFPAGAAAWVAGGAVAYAAKGISAIRAGQDKVDGHIPRSCQVEAGRNGVRAAFHAPLTRPARHPVPARSGLTEWAAGLGAWPL</sequence>
<evidence type="ECO:0000313" key="1">
    <source>
        <dbReference type="EMBL" id="GGY00682.1"/>
    </source>
</evidence>
<comment type="caution">
    <text evidence="1">The sequence shown here is derived from an EMBL/GenBank/DDBJ whole genome shotgun (WGS) entry which is preliminary data.</text>
</comment>